<gene>
    <name evidence="2" type="ORF">ACFPQ5_11900</name>
</gene>
<dbReference type="Proteomes" id="UP001596101">
    <property type="component" value="Unassembled WGS sequence"/>
</dbReference>
<accession>A0ABW0MMZ7</accession>
<name>A0ABW0MMZ7_9BURK</name>
<feature type="region of interest" description="Disordered" evidence="1">
    <location>
        <begin position="57"/>
        <end position="125"/>
    </location>
</feature>
<evidence type="ECO:0000313" key="2">
    <source>
        <dbReference type="EMBL" id="MFC5478901.1"/>
    </source>
</evidence>
<proteinExistence type="predicted"/>
<reference evidence="3" key="1">
    <citation type="journal article" date="2019" name="Int. J. Syst. Evol. Microbiol.">
        <title>The Global Catalogue of Microorganisms (GCM) 10K type strain sequencing project: providing services to taxonomists for standard genome sequencing and annotation.</title>
        <authorList>
            <consortium name="The Broad Institute Genomics Platform"/>
            <consortium name="The Broad Institute Genome Sequencing Center for Infectious Disease"/>
            <person name="Wu L."/>
            <person name="Ma J."/>
        </authorList>
    </citation>
    <scope>NUCLEOTIDE SEQUENCE [LARGE SCALE GENOMIC DNA]</scope>
    <source>
        <strain evidence="3">CCUG 43111</strain>
    </source>
</reference>
<sequence>MMIAVHLARHRRLVALGGLSLLLHLLALALIDALVAPPPARIGAPIALRLVNDAAPSGKTAAAPTAPPPDAPASAPAPPSTETRAELPAMQPLLPASETPPGTPAPSSSAAPGLAPLQMPGRYRVHLPPSSRVAYAVTRTAPGRPAAEGEPAELVWERSGGAYRLRLDGVLGELASAGGEDDAGLAPNEASEAGPAGGAQITRFNRAEGRIEQGLNASEALTQGSQDRASVLLQLSGIGLADPDQVQDTVDIVVAGSGGARIARWQVVGKEELRTPVGQLASVHLLRLAPAGEARVEVWLAPDKSWLPVQLRVTQPDGTVANQLVRAIETAASQ</sequence>
<protein>
    <submittedName>
        <fullName evidence="2">DUF3108 domain-containing protein</fullName>
    </submittedName>
</protein>
<evidence type="ECO:0000313" key="3">
    <source>
        <dbReference type="Proteomes" id="UP001596101"/>
    </source>
</evidence>
<dbReference type="InterPro" id="IPR021457">
    <property type="entry name" value="DUF3108"/>
</dbReference>
<organism evidence="2 3">
    <name type="scientific">Massilia suwonensis</name>
    <dbReference type="NCBI Taxonomy" id="648895"/>
    <lineage>
        <taxon>Bacteria</taxon>
        <taxon>Pseudomonadati</taxon>
        <taxon>Pseudomonadota</taxon>
        <taxon>Betaproteobacteria</taxon>
        <taxon>Burkholderiales</taxon>
        <taxon>Oxalobacteraceae</taxon>
        <taxon>Telluria group</taxon>
        <taxon>Massilia</taxon>
    </lineage>
</organism>
<dbReference type="EMBL" id="JBHSMR010000013">
    <property type="protein sequence ID" value="MFC5478901.1"/>
    <property type="molecule type" value="Genomic_DNA"/>
</dbReference>
<evidence type="ECO:0000256" key="1">
    <source>
        <dbReference type="SAM" id="MobiDB-lite"/>
    </source>
</evidence>
<feature type="region of interest" description="Disordered" evidence="1">
    <location>
        <begin position="178"/>
        <end position="197"/>
    </location>
</feature>
<dbReference type="Pfam" id="PF11306">
    <property type="entry name" value="DUF3108"/>
    <property type="match status" value="1"/>
</dbReference>
<dbReference type="RefSeq" id="WP_379755442.1">
    <property type="nucleotide sequence ID" value="NZ_JBHSMR010000013.1"/>
</dbReference>
<feature type="compositionally biased region" description="Low complexity" evidence="1">
    <location>
        <begin position="95"/>
        <end position="117"/>
    </location>
</feature>
<comment type="caution">
    <text evidence="2">The sequence shown here is derived from an EMBL/GenBank/DDBJ whole genome shotgun (WGS) entry which is preliminary data.</text>
</comment>
<keyword evidence="3" id="KW-1185">Reference proteome</keyword>
<feature type="compositionally biased region" description="Pro residues" evidence="1">
    <location>
        <begin position="65"/>
        <end position="79"/>
    </location>
</feature>